<dbReference type="PANTHER" id="PTHR31286">
    <property type="entry name" value="GLYCINE-RICH CELL WALL STRUCTURAL PROTEIN 1.8-LIKE"/>
    <property type="match status" value="1"/>
</dbReference>
<dbReference type="PANTHER" id="PTHR31286:SF180">
    <property type="entry name" value="OS10G0362600 PROTEIN"/>
    <property type="match status" value="1"/>
</dbReference>
<gene>
    <name evidence="3" type="ORF">B296_00009151</name>
</gene>
<name>A0A427B567_ENSVE</name>
<proteinExistence type="predicted"/>
<evidence type="ECO:0000259" key="2">
    <source>
        <dbReference type="Pfam" id="PF14111"/>
    </source>
</evidence>
<dbReference type="EMBL" id="AMZH03000464">
    <property type="protein sequence ID" value="RRT83610.1"/>
    <property type="molecule type" value="Genomic_DNA"/>
</dbReference>
<protein>
    <recommendedName>
        <fullName evidence="2">DUF4283 domain-containing protein</fullName>
    </recommendedName>
</protein>
<dbReference type="AlphaFoldDB" id="A0A427B567"/>
<dbReference type="Pfam" id="PF14111">
    <property type="entry name" value="DUF4283"/>
    <property type="match status" value="1"/>
</dbReference>
<organism evidence="3 4">
    <name type="scientific">Ensete ventricosum</name>
    <name type="common">Abyssinian banana</name>
    <name type="synonym">Musa ensete</name>
    <dbReference type="NCBI Taxonomy" id="4639"/>
    <lineage>
        <taxon>Eukaryota</taxon>
        <taxon>Viridiplantae</taxon>
        <taxon>Streptophyta</taxon>
        <taxon>Embryophyta</taxon>
        <taxon>Tracheophyta</taxon>
        <taxon>Spermatophyta</taxon>
        <taxon>Magnoliopsida</taxon>
        <taxon>Liliopsida</taxon>
        <taxon>Zingiberales</taxon>
        <taxon>Musaceae</taxon>
        <taxon>Ensete</taxon>
    </lineage>
</organism>
<dbReference type="InterPro" id="IPR025558">
    <property type="entry name" value="DUF4283"/>
</dbReference>
<sequence length="141" mass="16481">MNQLKGHSCSKSRHPAPISRDPRPWSSLFKALVGSPDLRLDFFTPEVQADQKIIVYETADFEELIETWSMAIVGYVVRISIFSLSSFIRTRWGISAFDIHMLENDFFICKLYSEEDLQRVLEGFWTIRSHPMILRRWAPDV</sequence>
<evidence type="ECO:0000313" key="3">
    <source>
        <dbReference type="EMBL" id="RRT83610.1"/>
    </source>
</evidence>
<feature type="region of interest" description="Disordered" evidence="1">
    <location>
        <begin position="1"/>
        <end position="21"/>
    </location>
</feature>
<reference evidence="3 4" key="1">
    <citation type="journal article" date="2014" name="Agronomy (Basel)">
        <title>A Draft Genome Sequence for Ensete ventricosum, the Drought-Tolerant Tree Against Hunger.</title>
        <authorList>
            <person name="Harrison J."/>
            <person name="Moore K.A."/>
            <person name="Paszkiewicz K."/>
            <person name="Jones T."/>
            <person name="Grant M."/>
            <person name="Ambacheew D."/>
            <person name="Muzemil S."/>
            <person name="Studholme D.J."/>
        </authorList>
    </citation>
    <scope>NUCLEOTIDE SEQUENCE [LARGE SCALE GENOMIC DNA]</scope>
</reference>
<dbReference type="InterPro" id="IPR040256">
    <property type="entry name" value="At4g02000-like"/>
</dbReference>
<feature type="domain" description="DUF4283" evidence="2">
    <location>
        <begin position="66"/>
        <end position="140"/>
    </location>
</feature>
<dbReference type="Proteomes" id="UP000287651">
    <property type="component" value="Unassembled WGS sequence"/>
</dbReference>
<accession>A0A427B567</accession>
<comment type="caution">
    <text evidence="3">The sequence shown here is derived from an EMBL/GenBank/DDBJ whole genome shotgun (WGS) entry which is preliminary data.</text>
</comment>
<evidence type="ECO:0000256" key="1">
    <source>
        <dbReference type="SAM" id="MobiDB-lite"/>
    </source>
</evidence>
<evidence type="ECO:0000313" key="4">
    <source>
        <dbReference type="Proteomes" id="UP000287651"/>
    </source>
</evidence>